<protein>
    <submittedName>
        <fullName evidence="1">Uncharacterized protein</fullName>
    </submittedName>
</protein>
<evidence type="ECO:0000313" key="1">
    <source>
        <dbReference type="EMBL" id="QJA71202.1"/>
    </source>
</evidence>
<proteinExistence type="predicted"/>
<sequence>MTKMVVYEIVITSQALFDNALDEANRLLEQSLHKMSESGHAIKAIRIGWDDSVGMDFFKIQIGVVPAPGGGLAPDEPKQPRRRFDF</sequence>
<name>A0A6M3JQ70_9ZZZZ</name>
<dbReference type="EMBL" id="MT141854">
    <property type="protein sequence ID" value="QJA71202.1"/>
    <property type="molecule type" value="Genomic_DNA"/>
</dbReference>
<accession>A0A6M3JQ70</accession>
<gene>
    <name evidence="1" type="ORF">MM415A03338_0008</name>
</gene>
<organism evidence="1">
    <name type="scientific">viral metagenome</name>
    <dbReference type="NCBI Taxonomy" id="1070528"/>
    <lineage>
        <taxon>unclassified sequences</taxon>
        <taxon>metagenomes</taxon>
        <taxon>organismal metagenomes</taxon>
    </lineage>
</organism>
<reference evidence="1" key="1">
    <citation type="submission" date="2020-03" db="EMBL/GenBank/DDBJ databases">
        <title>The deep terrestrial virosphere.</title>
        <authorList>
            <person name="Holmfeldt K."/>
            <person name="Nilsson E."/>
            <person name="Simone D."/>
            <person name="Lopez-Fernandez M."/>
            <person name="Wu X."/>
            <person name="de Brujin I."/>
            <person name="Lundin D."/>
            <person name="Andersson A."/>
            <person name="Bertilsson S."/>
            <person name="Dopson M."/>
        </authorList>
    </citation>
    <scope>NUCLEOTIDE SEQUENCE</scope>
    <source>
        <strain evidence="1">MM415A03338</strain>
    </source>
</reference>
<dbReference type="AlphaFoldDB" id="A0A6M3JQ70"/>